<dbReference type="EC" id="1.-.-.-" evidence="2"/>
<keyword evidence="2" id="KW-0560">Oxidoreductase</keyword>
<evidence type="ECO:0000259" key="1">
    <source>
        <dbReference type="Pfam" id="PF01266"/>
    </source>
</evidence>
<dbReference type="Gene3D" id="3.30.9.10">
    <property type="entry name" value="D-Amino Acid Oxidase, subunit A, domain 2"/>
    <property type="match status" value="1"/>
</dbReference>
<comment type="caution">
    <text evidence="2">The sequence shown here is derived from an EMBL/GenBank/DDBJ whole genome shotgun (WGS) entry which is preliminary data.</text>
</comment>
<name>A0ABW6A7K6_9BACT</name>
<dbReference type="InterPro" id="IPR036188">
    <property type="entry name" value="FAD/NAD-bd_sf"/>
</dbReference>
<accession>A0ABW6A7K6</accession>
<dbReference type="SUPFAM" id="SSF51905">
    <property type="entry name" value="FAD/NAD(P)-binding domain"/>
    <property type="match status" value="1"/>
</dbReference>
<protein>
    <submittedName>
        <fullName evidence="2">NAD(P)/FAD-dependent oxidoreductase</fullName>
        <ecNumber evidence="2">1.-.-.-</ecNumber>
    </submittedName>
</protein>
<sequence>MRLRTYESFWLLKNGLLYTYPLLQKNITSDYIVVGGGITGALISDALIEHNYKVTLIDRRDIGQGSTAATTSMLQYEIDKMLIDLSDMIGEEAAALCYKAGRSAIKGLEKMVTEKNIDCDFDKKKSLYIAHNRRASVKLHKEFLLRKKHRLGVRWLTAEQVLKQYGVLSYGGILSDTAASADAYKLAHELIWQNTGKGLQVFDQTSIKKITEQKNGATIYTTDNYKLQAKKIIFCTGFESTYLLKEKIAHLFNTYACISEPGAKINKKLKDTLVWDTNDPYIYMRTTGDGRLLIGGEDNDQLKQSNQQEVKEKKSTKLVKKVTRLVPGISFIEDFSWGGVFGSTRDSLPYVGVSPEYKHGYFVLGFGGNGITFSMQARKILIDHLQNKPNELGQYYRFGR</sequence>
<proteinExistence type="predicted"/>
<dbReference type="Gene3D" id="3.50.50.60">
    <property type="entry name" value="FAD/NAD(P)-binding domain"/>
    <property type="match status" value="1"/>
</dbReference>
<dbReference type="PANTHER" id="PTHR13847">
    <property type="entry name" value="SARCOSINE DEHYDROGENASE-RELATED"/>
    <property type="match status" value="1"/>
</dbReference>
<dbReference type="EMBL" id="JBHUOZ010000003">
    <property type="protein sequence ID" value="MFD2921144.1"/>
    <property type="molecule type" value="Genomic_DNA"/>
</dbReference>
<dbReference type="Pfam" id="PF01266">
    <property type="entry name" value="DAO"/>
    <property type="match status" value="1"/>
</dbReference>
<evidence type="ECO:0000313" key="3">
    <source>
        <dbReference type="Proteomes" id="UP001597511"/>
    </source>
</evidence>
<dbReference type="GO" id="GO:0016491">
    <property type="term" value="F:oxidoreductase activity"/>
    <property type="evidence" value="ECO:0007669"/>
    <property type="project" value="UniProtKB-KW"/>
</dbReference>
<dbReference type="PANTHER" id="PTHR13847:SF201">
    <property type="entry name" value="PUTATIBE OXIDOREDUCTASE"/>
    <property type="match status" value="1"/>
</dbReference>
<dbReference type="RefSeq" id="WP_386100878.1">
    <property type="nucleotide sequence ID" value="NZ_JBHUOZ010000003.1"/>
</dbReference>
<gene>
    <name evidence="2" type="ORF">ACFS6H_15570</name>
</gene>
<dbReference type="InterPro" id="IPR006076">
    <property type="entry name" value="FAD-dep_OxRdtase"/>
</dbReference>
<feature type="domain" description="FAD dependent oxidoreductase" evidence="1">
    <location>
        <begin position="30"/>
        <end position="376"/>
    </location>
</feature>
<reference evidence="3" key="1">
    <citation type="journal article" date="2019" name="Int. J. Syst. Evol. Microbiol.">
        <title>The Global Catalogue of Microorganisms (GCM) 10K type strain sequencing project: providing services to taxonomists for standard genome sequencing and annotation.</title>
        <authorList>
            <consortium name="The Broad Institute Genomics Platform"/>
            <consortium name="The Broad Institute Genome Sequencing Center for Infectious Disease"/>
            <person name="Wu L."/>
            <person name="Ma J."/>
        </authorList>
    </citation>
    <scope>NUCLEOTIDE SEQUENCE [LARGE SCALE GENOMIC DNA]</scope>
    <source>
        <strain evidence="3">KCTC 23299</strain>
    </source>
</reference>
<dbReference type="Proteomes" id="UP001597511">
    <property type="component" value="Unassembled WGS sequence"/>
</dbReference>
<organism evidence="2 3">
    <name type="scientific">Terrimonas rubra</name>
    <dbReference type="NCBI Taxonomy" id="1035890"/>
    <lineage>
        <taxon>Bacteria</taxon>
        <taxon>Pseudomonadati</taxon>
        <taxon>Bacteroidota</taxon>
        <taxon>Chitinophagia</taxon>
        <taxon>Chitinophagales</taxon>
        <taxon>Chitinophagaceae</taxon>
        <taxon>Terrimonas</taxon>
    </lineage>
</organism>
<keyword evidence="3" id="KW-1185">Reference proteome</keyword>
<evidence type="ECO:0000313" key="2">
    <source>
        <dbReference type="EMBL" id="MFD2921144.1"/>
    </source>
</evidence>